<evidence type="ECO:0000256" key="1">
    <source>
        <dbReference type="ARBA" id="ARBA00004651"/>
    </source>
</evidence>
<evidence type="ECO:0000256" key="5">
    <source>
        <dbReference type="ARBA" id="ARBA00022989"/>
    </source>
</evidence>
<keyword evidence="8 10" id="KW-0675">Receptor</keyword>
<evidence type="ECO:0000313" key="10">
    <source>
        <dbReference type="EMBL" id="OWR50488.1"/>
    </source>
</evidence>
<keyword evidence="4" id="KW-0812">Transmembrane</keyword>
<dbReference type="Gene3D" id="1.20.1070.10">
    <property type="entry name" value="Rhodopsin 7-helix transmembrane proteins"/>
    <property type="match status" value="1"/>
</dbReference>
<comment type="subcellular location">
    <subcellularLocation>
        <location evidence="1">Cell membrane</location>
        <topology evidence="1">Multi-pass membrane protein</topology>
    </subcellularLocation>
</comment>
<dbReference type="SUPFAM" id="SSF81321">
    <property type="entry name" value="Family A G protein-coupled receptor-like"/>
    <property type="match status" value="1"/>
</dbReference>
<comment type="similarity">
    <text evidence="2">Belongs to the G-protein coupled receptor 1 family.</text>
</comment>
<sequence length="370" mass="41301">MNNLTSILRSYNLSDINEPTFVTYINKVETNVAMYSPLLSNNNLTRASRILILVFTTLVGTVLNGLFVSSFVIDENLRNIGNIFMACTGVSDLVITSGVLPTSIVLLLSGEVDNATTCKFVQGTVQASTYCYNAFFTFVAVEIYQRVSQTSPAPRPFVSKDIGILAVMIFGMSGVVSGAGIYYDLDYDFCGRAHQGDYLFRLTTAIIFLFVPGIVAFTFLVTSILQVRRKALLHSQYRRSRQYKYDKSITKLNFLAYTTFVCSWLPYFIVVHKYPDASNAVFYESAYCGVFRALVPGFLYGVVNSIFRNVYGDILGYCCCQDNLYSPYKGSRRGLEMTTTTSPGEIRVHIMQQAMSGGSHPRCTCQTRNL</sequence>
<evidence type="ECO:0000256" key="8">
    <source>
        <dbReference type="ARBA" id="ARBA00023170"/>
    </source>
</evidence>
<name>A0A212F9T3_DANPL</name>
<evidence type="ECO:0000256" key="7">
    <source>
        <dbReference type="ARBA" id="ARBA00023136"/>
    </source>
</evidence>
<dbReference type="Proteomes" id="UP000007151">
    <property type="component" value="Unassembled WGS sequence"/>
</dbReference>
<dbReference type="AlphaFoldDB" id="A0A212F9T3"/>
<dbReference type="GO" id="GO:0004930">
    <property type="term" value="F:G protein-coupled receptor activity"/>
    <property type="evidence" value="ECO:0007669"/>
    <property type="project" value="UniProtKB-KW"/>
</dbReference>
<keyword evidence="5" id="KW-1133">Transmembrane helix</keyword>
<evidence type="ECO:0000256" key="4">
    <source>
        <dbReference type="ARBA" id="ARBA00022692"/>
    </source>
</evidence>
<gene>
    <name evidence="10" type="ORF">KGM_203992</name>
</gene>
<keyword evidence="6" id="KW-0297">G-protein coupled receptor</keyword>
<evidence type="ECO:0000256" key="2">
    <source>
        <dbReference type="ARBA" id="ARBA00010663"/>
    </source>
</evidence>
<keyword evidence="7" id="KW-0472">Membrane</keyword>
<dbReference type="eggNOG" id="ENOG502RB4I">
    <property type="taxonomic scope" value="Eukaryota"/>
</dbReference>
<accession>A0A212F9T3</accession>
<proteinExistence type="inferred from homology"/>
<evidence type="ECO:0000256" key="6">
    <source>
        <dbReference type="ARBA" id="ARBA00023040"/>
    </source>
</evidence>
<reference evidence="10 11" key="1">
    <citation type="journal article" date="2011" name="Cell">
        <title>The monarch butterfly genome yields insights into long-distance migration.</title>
        <authorList>
            <person name="Zhan S."/>
            <person name="Merlin C."/>
            <person name="Boore J.L."/>
            <person name="Reppert S.M."/>
        </authorList>
    </citation>
    <scope>NUCLEOTIDE SEQUENCE [LARGE SCALE GENOMIC DNA]</scope>
    <source>
        <strain evidence="10">F-2</strain>
    </source>
</reference>
<dbReference type="InterPro" id="IPR017452">
    <property type="entry name" value="GPCR_Rhodpsn_7TM"/>
</dbReference>
<evidence type="ECO:0000256" key="3">
    <source>
        <dbReference type="ARBA" id="ARBA00022475"/>
    </source>
</evidence>
<dbReference type="CDD" id="cd00637">
    <property type="entry name" value="7tm_classA_rhodopsin-like"/>
    <property type="match status" value="1"/>
</dbReference>
<dbReference type="InterPro" id="IPR000276">
    <property type="entry name" value="GPCR_Rhodpsn"/>
</dbReference>
<organism evidence="10 11">
    <name type="scientific">Danaus plexippus plexippus</name>
    <dbReference type="NCBI Taxonomy" id="278856"/>
    <lineage>
        <taxon>Eukaryota</taxon>
        <taxon>Metazoa</taxon>
        <taxon>Ecdysozoa</taxon>
        <taxon>Arthropoda</taxon>
        <taxon>Hexapoda</taxon>
        <taxon>Insecta</taxon>
        <taxon>Pterygota</taxon>
        <taxon>Neoptera</taxon>
        <taxon>Endopterygota</taxon>
        <taxon>Lepidoptera</taxon>
        <taxon>Glossata</taxon>
        <taxon>Ditrysia</taxon>
        <taxon>Papilionoidea</taxon>
        <taxon>Nymphalidae</taxon>
        <taxon>Danainae</taxon>
        <taxon>Danaini</taxon>
        <taxon>Danaina</taxon>
        <taxon>Danaus</taxon>
        <taxon>Danaus</taxon>
    </lineage>
</organism>
<dbReference type="GO" id="GO:0005886">
    <property type="term" value="C:plasma membrane"/>
    <property type="evidence" value="ECO:0007669"/>
    <property type="project" value="UniProtKB-SubCell"/>
</dbReference>
<dbReference type="PANTHER" id="PTHR24228:SF59">
    <property type="entry name" value="NEUROPEPTIDE RECEPTOR 15"/>
    <property type="match status" value="1"/>
</dbReference>
<dbReference type="PROSITE" id="PS50262">
    <property type="entry name" value="G_PROTEIN_RECEP_F1_2"/>
    <property type="match status" value="1"/>
</dbReference>
<comment type="caution">
    <text evidence="10">The sequence shown here is derived from an EMBL/GenBank/DDBJ whole genome shotgun (WGS) entry which is preliminary data.</text>
</comment>
<evidence type="ECO:0000256" key="9">
    <source>
        <dbReference type="ARBA" id="ARBA00023224"/>
    </source>
</evidence>
<protein>
    <submittedName>
        <fullName evidence="10">Melatonin receptor like protein</fullName>
    </submittedName>
</protein>
<keyword evidence="3" id="KW-1003">Cell membrane</keyword>
<keyword evidence="11" id="KW-1185">Reference proteome</keyword>
<dbReference type="EMBL" id="AGBW02009564">
    <property type="protein sequence ID" value="OWR50488.1"/>
    <property type="molecule type" value="Genomic_DNA"/>
</dbReference>
<keyword evidence="9" id="KW-0807">Transducer</keyword>
<dbReference type="Pfam" id="PF00001">
    <property type="entry name" value="7tm_1"/>
    <property type="match status" value="1"/>
</dbReference>
<dbReference type="PANTHER" id="PTHR24228">
    <property type="entry name" value="B2 BRADYKININ RECEPTOR/ANGIOTENSIN II RECEPTOR"/>
    <property type="match status" value="1"/>
</dbReference>
<evidence type="ECO:0000313" key="11">
    <source>
        <dbReference type="Proteomes" id="UP000007151"/>
    </source>
</evidence>
<dbReference type="KEGG" id="dpl:KGM_203992"/>
<dbReference type="OrthoDB" id="5984709at2759"/>